<keyword evidence="2" id="KW-1003">Cell membrane</keyword>
<sequence>MHFPVAVQARPIVRVTNFIQEFSVPLILGVVLGLIVANVDHHWYEVVVEFNPFGGHTGVFGHELTLHFIINGMFMCLFFGIAAKEITESTLPGGVLNPVRRAINPLAGTLGGVFGPVGLYFLMAWFFYGDTSDFSAVAKGWAIPTATDIALAWLVARVVFGPLHPAVNFLLLLAVADDAIGLVIIAVFYPDALHPVQPIWLLLVVAGMAAAYGLRRFHVRWWPVYILVGGTLSWIGLAKGGVEPALALAPIVPFMPHGNHGGGEPTDEAHTHASDAAPHPHTTDHGAHSVLEQFEHQLKLFVDFGLFFFAFANAGVAFTSIGWVTMMVLVSLIVGKAIGVTLFSWVASLVGFPLPPGMGVRHLVVTGVIAGLGLTVALFVAGKAFPGDSPFQEPGKMGAVLSIGAALVALVLGKLLHVRQEGLRPRLILPWIRL</sequence>
<name>A0AA35RK16_GEOBA</name>
<dbReference type="InterPro" id="IPR023171">
    <property type="entry name" value="Na/H_antiporter_dom_sf"/>
</dbReference>
<protein>
    <submittedName>
        <fullName evidence="8">Na(+)/H(+) antiporter NhaA</fullName>
    </submittedName>
</protein>
<dbReference type="GO" id="GO:0006885">
    <property type="term" value="P:regulation of pH"/>
    <property type="evidence" value="ECO:0007669"/>
    <property type="project" value="InterPro"/>
</dbReference>
<proteinExistence type="predicted"/>
<evidence type="ECO:0000256" key="7">
    <source>
        <dbReference type="SAM" id="Phobius"/>
    </source>
</evidence>
<feature type="transmembrane region" description="Helical" evidence="7">
    <location>
        <begin position="140"/>
        <end position="160"/>
    </location>
</feature>
<evidence type="ECO:0000256" key="3">
    <source>
        <dbReference type="ARBA" id="ARBA00022692"/>
    </source>
</evidence>
<evidence type="ECO:0000313" key="8">
    <source>
        <dbReference type="EMBL" id="CAI8012950.1"/>
    </source>
</evidence>
<accession>A0AA35RK16</accession>
<evidence type="ECO:0000256" key="4">
    <source>
        <dbReference type="ARBA" id="ARBA00022989"/>
    </source>
</evidence>
<dbReference type="Proteomes" id="UP001174909">
    <property type="component" value="Unassembled WGS sequence"/>
</dbReference>
<evidence type="ECO:0000256" key="2">
    <source>
        <dbReference type="ARBA" id="ARBA00022475"/>
    </source>
</evidence>
<feature type="transmembrane region" description="Helical" evidence="7">
    <location>
        <begin position="300"/>
        <end position="323"/>
    </location>
</feature>
<keyword evidence="3 7" id="KW-0812">Transmembrane</keyword>
<dbReference type="PANTHER" id="PTHR30341:SF0">
    <property type="entry name" value="NA(+)_H(+) ANTIPORTER NHAA"/>
    <property type="match status" value="1"/>
</dbReference>
<gene>
    <name evidence="8" type="ORF">GBAR_LOCUS8258</name>
</gene>
<feature type="transmembrane region" description="Helical" evidence="7">
    <location>
        <begin position="363"/>
        <end position="385"/>
    </location>
</feature>
<feature type="transmembrane region" description="Helical" evidence="7">
    <location>
        <begin position="397"/>
        <end position="416"/>
    </location>
</feature>
<organism evidence="8 9">
    <name type="scientific">Geodia barretti</name>
    <name type="common">Barrett's horny sponge</name>
    <dbReference type="NCBI Taxonomy" id="519541"/>
    <lineage>
        <taxon>Eukaryota</taxon>
        <taxon>Metazoa</taxon>
        <taxon>Porifera</taxon>
        <taxon>Demospongiae</taxon>
        <taxon>Heteroscleromorpha</taxon>
        <taxon>Tetractinellida</taxon>
        <taxon>Astrophorina</taxon>
        <taxon>Geodiidae</taxon>
        <taxon>Geodia</taxon>
    </lineage>
</organism>
<dbReference type="Gene3D" id="1.20.1530.10">
    <property type="entry name" value="Na+/H+ antiporter like domain"/>
    <property type="match status" value="1"/>
</dbReference>
<feature type="transmembrane region" description="Helical" evidence="7">
    <location>
        <begin position="103"/>
        <end position="128"/>
    </location>
</feature>
<dbReference type="EMBL" id="CASHTH010001226">
    <property type="protein sequence ID" value="CAI8012950.1"/>
    <property type="molecule type" value="Genomic_DNA"/>
</dbReference>
<evidence type="ECO:0000256" key="6">
    <source>
        <dbReference type="SAM" id="MobiDB-lite"/>
    </source>
</evidence>
<dbReference type="Pfam" id="PF06965">
    <property type="entry name" value="Na_H_antiport_1"/>
    <property type="match status" value="1"/>
</dbReference>
<dbReference type="GO" id="GO:0015385">
    <property type="term" value="F:sodium:proton antiporter activity"/>
    <property type="evidence" value="ECO:0007669"/>
    <property type="project" value="TreeGrafter"/>
</dbReference>
<keyword evidence="9" id="KW-1185">Reference proteome</keyword>
<feature type="transmembrane region" description="Helical" evidence="7">
    <location>
        <begin position="24"/>
        <end position="44"/>
    </location>
</feature>
<dbReference type="InterPro" id="IPR004670">
    <property type="entry name" value="NhaA"/>
</dbReference>
<feature type="transmembrane region" description="Helical" evidence="7">
    <location>
        <begin position="195"/>
        <end position="214"/>
    </location>
</feature>
<keyword evidence="4 7" id="KW-1133">Transmembrane helix</keyword>
<dbReference type="PANTHER" id="PTHR30341">
    <property type="entry name" value="SODIUM ION/PROTON ANTIPORTER NHAA-RELATED"/>
    <property type="match status" value="1"/>
</dbReference>
<comment type="caution">
    <text evidence="8">The sequence shown here is derived from an EMBL/GenBank/DDBJ whole genome shotgun (WGS) entry which is preliminary data.</text>
</comment>
<dbReference type="AlphaFoldDB" id="A0AA35RK16"/>
<feature type="transmembrane region" description="Helical" evidence="7">
    <location>
        <begin position="64"/>
        <end position="83"/>
    </location>
</feature>
<keyword evidence="5 7" id="KW-0472">Membrane</keyword>
<reference evidence="8" key="1">
    <citation type="submission" date="2023-03" db="EMBL/GenBank/DDBJ databases">
        <authorList>
            <person name="Steffen K."/>
            <person name="Cardenas P."/>
        </authorList>
    </citation>
    <scope>NUCLEOTIDE SEQUENCE</scope>
</reference>
<evidence type="ECO:0000256" key="5">
    <source>
        <dbReference type="ARBA" id="ARBA00023136"/>
    </source>
</evidence>
<comment type="subcellular location">
    <subcellularLocation>
        <location evidence="1">Cell inner membrane</location>
        <topology evidence="1">Multi-pass membrane protein</topology>
    </subcellularLocation>
</comment>
<evidence type="ECO:0000313" key="9">
    <source>
        <dbReference type="Proteomes" id="UP001174909"/>
    </source>
</evidence>
<feature type="region of interest" description="Disordered" evidence="6">
    <location>
        <begin position="260"/>
        <end position="283"/>
    </location>
</feature>
<dbReference type="GO" id="GO:0005886">
    <property type="term" value="C:plasma membrane"/>
    <property type="evidence" value="ECO:0007669"/>
    <property type="project" value="UniProtKB-SubCell"/>
</dbReference>
<feature type="transmembrane region" description="Helical" evidence="7">
    <location>
        <begin position="329"/>
        <end position="351"/>
    </location>
</feature>
<evidence type="ECO:0000256" key="1">
    <source>
        <dbReference type="ARBA" id="ARBA00004429"/>
    </source>
</evidence>
<feature type="transmembrane region" description="Helical" evidence="7">
    <location>
        <begin position="167"/>
        <end position="189"/>
    </location>
</feature>